<dbReference type="InterPro" id="IPR000014">
    <property type="entry name" value="PAS"/>
</dbReference>
<gene>
    <name evidence="1" type="ORF">H2136_06870</name>
</gene>
<comment type="caution">
    <text evidence="1">The sequence shown here is derived from an EMBL/GenBank/DDBJ whole genome shotgun (WGS) entry which is preliminary data.</text>
</comment>
<organism evidence="1">
    <name type="scientific">Aeromonas hydrophila</name>
    <dbReference type="NCBI Taxonomy" id="644"/>
    <lineage>
        <taxon>Bacteria</taxon>
        <taxon>Pseudomonadati</taxon>
        <taxon>Pseudomonadota</taxon>
        <taxon>Gammaproteobacteria</taxon>
        <taxon>Aeromonadales</taxon>
        <taxon>Aeromonadaceae</taxon>
        <taxon>Aeromonas</taxon>
    </lineage>
</organism>
<accession>A0A926FNP9</accession>
<protein>
    <submittedName>
        <fullName evidence="1">Uncharacterized protein</fullName>
    </submittedName>
</protein>
<sequence length="145" mass="16215">MLQELVLEHISEGVIALDSHGHIRMLNSAAFYQLRLPGTGRHSLLGQPLAELSPPLAPALTQLETELGFTVHGESFIGRWQAVEGKIPGRLLIFSRPEVTGSLGMQVTHLRQYAEMLRMQTHEFANKLSSLSACCNRATWIRRWS</sequence>
<dbReference type="AlphaFoldDB" id="A0A926FNP9"/>
<reference evidence="1" key="1">
    <citation type="submission" date="2020-07" db="EMBL/GenBank/DDBJ databases">
        <title>Carbapenem Resistant Aeromonas hydrophila Carrying blacphA7 Isolated from Two Solid Organ Transplant Patients.</title>
        <authorList>
            <person name="Hilt E."/>
            <person name="Fitzwater S.P."/>
            <person name="Ward K."/>
            <person name="De St Maurice A."/>
            <person name="Chandrasekaran S."/>
            <person name="Garner O.B."/>
            <person name="Yang S."/>
        </authorList>
    </citation>
    <scope>NUCLEOTIDE SEQUENCE</scope>
    <source>
        <strain evidence="1">B-1</strain>
    </source>
</reference>
<dbReference type="Gene3D" id="3.30.450.20">
    <property type="entry name" value="PAS domain"/>
    <property type="match status" value="1"/>
</dbReference>
<evidence type="ECO:0000313" key="1">
    <source>
        <dbReference type="EMBL" id="MBC8673917.1"/>
    </source>
</evidence>
<name>A0A926FNP9_AERHY</name>
<dbReference type="SUPFAM" id="SSF55785">
    <property type="entry name" value="PYP-like sensor domain (PAS domain)"/>
    <property type="match status" value="1"/>
</dbReference>
<dbReference type="EMBL" id="JACLAN010000002">
    <property type="protein sequence ID" value="MBC8673917.1"/>
    <property type="molecule type" value="Genomic_DNA"/>
</dbReference>
<dbReference type="InterPro" id="IPR035965">
    <property type="entry name" value="PAS-like_dom_sf"/>
</dbReference>
<proteinExistence type="predicted"/>
<dbReference type="CDD" id="cd00130">
    <property type="entry name" value="PAS"/>
    <property type="match status" value="1"/>
</dbReference>